<feature type="region of interest" description="Disordered" evidence="1">
    <location>
        <begin position="1"/>
        <end position="33"/>
    </location>
</feature>
<name>A0ABP9D3M4_9ACTN</name>
<keyword evidence="3" id="KW-1185">Reference proteome</keyword>
<reference evidence="3" key="1">
    <citation type="journal article" date="2019" name="Int. J. Syst. Evol. Microbiol.">
        <title>The Global Catalogue of Microorganisms (GCM) 10K type strain sequencing project: providing services to taxonomists for standard genome sequencing and annotation.</title>
        <authorList>
            <consortium name="The Broad Institute Genomics Platform"/>
            <consortium name="The Broad Institute Genome Sequencing Center for Infectious Disease"/>
            <person name="Wu L."/>
            <person name="Ma J."/>
        </authorList>
    </citation>
    <scope>NUCLEOTIDE SEQUENCE [LARGE SCALE GENOMIC DNA]</scope>
    <source>
        <strain evidence="3">JCM 18542</strain>
    </source>
</reference>
<dbReference type="Proteomes" id="UP001500839">
    <property type="component" value="Unassembled WGS sequence"/>
</dbReference>
<evidence type="ECO:0000313" key="3">
    <source>
        <dbReference type="Proteomes" id="UP001500839"/>
    </source>
</evidence>
<evidence type="ECO:0000313" key="2">
    <source>
        <dbReference type="EMBL" id="GAA4826440.1"/>
    </source>
</evidence>
<organism evidence="2 3">
    <name type="scientific">Tomitella cavernea</name>
    <dbReference type="NCBI Taxonomy" id="1387982"/>
    <lineage>
        <taxon>Bacteria</taxon>
        <taxon>Bacillati</taxon>
        <taxon>Actinomycetota</taxon>
        <taxon>Actinomycetes</taxon>
        <taxon>Mycobacteriales</taxon>
        <taxon>Tomitella</taxon>
    </lineage>
</organism>
<evidence type="ECO:0000256" key="1">
    <source>
        <dbReference type="SAM" id="MobiDB-lite"/>
    </source>
</evidence>
<sequence length="103" mass="11538">MPGRRIIDDVADEGGAAAESEPRQQHERPPRLHRGFHRRQFTRRMGRVKHTCTLMGWGNGGSRCAVMQWATGRGAPYAATRAVRRRWSATASGRRGGALQAEW</sequence>
<proteinExistence type="predicted"/>
<feature type="compositionally biased region" description="Basic and acidic residues" evidence="1">
    <location>
        <begin position="20"/>
        <end position="30"/>
    </location>
</feature>
<dbReference type="EMBL" id="BAABKQ010000003">
    <property type="protein sequence ID" value="GAA4826440.1"/>
    <property type="molecule type" value="Genomic_DNA"/>
</dbReference>
<protein>
    <submittedName>
        <fullName evidence="2">Uncharacterized protein</fullName>
    </submittedName>
</protein>
<gene>
    <name evidence="2" type="ORF">GCM10023353_39620</name>
</gene>
<accession>A0ABP9D3M4</accession>
<comment type="caution">
    <text evidence="2">The sequence shown here is derived from an EMBL/GenBank/DDBJ whole genome shotgun (WGS) entry which is preliminary data.</text>
</comment>